<dbReference type="GeneID" id="70247864"/>
<proteinExistence type="inferred from homology"/>
<comment type="subunit">
    <text evidence="3 11">Associates with 90S and pre-40S pre-ribosomal particles.</text>
</comment>
<reference evidence="13" key="1">
    <citation type="submission" date="2021-12" db="EMBL/GenBank/DDBJ databases">
        <title>Convergent genome expansion in fungi linked to evolution of root-endophyte symbiosis.</title>
        <authorList>
            <consortium name="DOE Joint Genome Institute"/>
            <person name="Ke Y.-H."/>
            <person name="Bonito G."/>
            <person name="Liao H.-L."/>
            <person name="Looney B."/>
            <person name="Rojas-Flechas A."/>
            <person name="Nash J."/>
            <person name="Hameed K."/>
            <person name="Schadt C."/>
            <person name="Martin F."/>
            <person name="Crous P.W."/>
            <person name="Miettinen O."/>
            <person name="Magnuson J.K."/>
            <person name="Labbe J."/>
            <person name="Jacobson D."/>
            <person name="Doktycz M.J."/>
            <person name="Veneault-Fourrey C."/>
            <person name="Kuo A."/>
            <person name="Mondo S."/>
            <person name="Calhoun S."/>
            <person name="Riley R."/>
            <person name="Ohm R."/>
            <person name="LaButti K."/>
            <person name="Andreopoulos B."/>
            <person name="Pangilinan J."/>
            <person name="Nolan M."/>
            <person name="Tritt A."/>
            <person name="Clum A."/>
            <person name="Lipzen A."/>
            <person name="Daum C."/>
            <person name="Barry K."/>
            <person name="Grigoriev I.V."/>
            <person name="Vilgalys R."/>
        </authorList>
    </citation>
    <scope>NUCLEOTIDE SEQUENCE</scope>
    <source>
        <strain evidence="13">PMI_201</strain>
    </source>
</reference>
<dbReference type="InterPro" id="IPR009292">
    <property type="entry name" value="RRP36"/>
</dbReference>
<evidence type="ECO:0000256" key="1">
    <source>
        <dbReference type="ARBA" id="ARBA00004604"/>
    </source>
</evidence>
<feature type="compositionally biased region" description="Acidic residues" evidence="12">
    <location>
        <begin position="16"/>
        <end position="59"/>
    </location>
</feature>
<evidence type="ECO:0000256" key="6">
    <source>
        <dbReference type="ARBA" id="ARBA00022552"/>
    </source>
</evidence>
<keyword evidence="9 11" id="KW-0687">Ribonucleoprotein</keyword>
<keyword evidence="5 11" id="KW-0690">Ribosome biogenesis</keyword>
<feature type="compositionally biased region" description="Basic and acidic residues" evidence="12">
    <location>
        <begin position="305"/>
        <end position="323"/>
    </location>
</feature>
<accession>A0AAD4PUQ3</accession>
<dbReference type="AlphaFoldDB" id="A0AAD4PUQ3"/>
<feature type="compositionally biased region" description="Low complexity" evidence="12">
    <location>
        <begin position="94"/>
        <end position="107"/>
    </location>
</feature>
<feature type="compositionally biased region" description="Basic and acidic residues" evidence="12">
    <location>
        <begin position="272"/>
        <end position="297"/>
    </location>
</feature>
<organism evidence="13 14">
    <name type="scientific">Talaromyces proteolyticus</name>
    <dbReference type="NCBI Taxonomy" id="1131652"/>
    <lineage>
        <taxon>Eukaryota</taxon>
        <taxon>Fungi</taxon>
        <taxon>Dikarya</taxon>
        <taxon>Ascomycota</taxon>
        <taxon>Pezizomycotina</taxon>
        <taxon>Eurotiomycetes</taxon>
        <taxon>Eurotiomycetidae</taxon>
        <taxon>Eurotiales</taxon>
        <taxon>Trichocomaceae</taxon>
        <taxon>Talaromyces</taxon>
        <taxon>Talaromyces sect. Bacilispori</taxon>
    </lineage>
</organism>
<dbReference type="GO" id="GO:0030686">
    <property type="term" value="C:90S preribosome"/>
    <property type="evidence" value="ECO:0007669"/>
    <property type="project" value="TreeGrafter"/>
</dbReference>
<evidence type="ECO:0000256" key="8">
    <source>
        <dbReference type="ARBA" id="ARBA00023242"/>
    </source>
</evidence>
<evidence type="ECO:0000256" key="5">
    <source>
        <dbReference type="ARBA" id="ARBA00022517"/>
    </source>
</evidence>
<dbReference type="Pfam" id="PF06102">
    <property type="entry name" value="RRP36"/>
    <property type="match status" value="1"/>
</dbReference>
<dbReference type="GO" id="GO:0005730">
    <property type="term" value="C:nucleolus"/>
    <property type="evidence" value="ECO:0007669"/>
    <property type="project" value="UniProtKB-SubCell"/>
</dbReference>
<keyword evidence="14" id="KW-1185">Reference proteome</keyword>
<name>A0AAD4PUQ3_9EURO</name>
<evidence type="ECO:0000256" key="9">
    <source>
        <dbReference type="ARBA" id="ARBA00023274"/>
    </source>
</evidence>
<dbReference type="GO" id="GO:0000462">
    <property type="term" value="P:maturation of SSU-rRNA from tricistronic rRNA transcript (SSU-rRNA, 5.8S rRNA, LSU-rRNA)"/>
    <property type="evidence" value="ECO:0007669"/>
    <property type="project" value="TreeGrafter"/>
</dbReference>
<sequence length="323" mass="36929">MGISESMNRHVRARYEDDDEQEEFSSEGDEDVDGGLSDADDASGDEIDNESENDSESQSESDKEDIQSQIRQVSFGALAKAQASLGKRKRDHTTTTSSSQDASSSTTLDSIREQLRKAREQKEQGSSHKHNSKPAARSSKHAPTVQSSKYAVSRKRIVVEPPNSVKARDPRFDPTVMSTSSAQRNSNAEATNRAYSFLDEYRSAELKQLREEMVRTKDAAQKEKLKRAITSATDRQRTMQNRKREREVLSEHRKRERQLLREGKKSQPYYLKKSELKREVLKKKYEGMKSKERAKALERRRKKVAGKEKKELPWSRRGLESSS</sequence>
<comment type="similarity">
    <text evidence="2 11">Belongs to the RRP36 family.</text>
</comment>
<comment type="function">
    <text evidence="10 11">Component of the 90S pre-ribosome involved in the maturation of rRNAs. Required for early cleavages of the pre-RNAs in the 40S ribosomal subunit maturation pathway.</text>
</comment>
<feature type="region of interest" description="Disordered" evidence="12">
    <location>
        <begin position="216"/>
        <end position="323"/>
    </location>
</feature>
<keyword evidence="6 11" id="KW-0698">rRNA processing</keyword>
<evidence type="ECO:0000256" key="3">
    <source>
        <dbReference type="ARBA" id="ARBA00011167"/>
    </source>
</evidence>
<dbReference type="Proteomes" id="UP001201262">
    <property type="component" value="Unassembled WGS sequence"/>
</dbReference>
<evidence type="ECO:0000313" key="14">
    <source>
        <dbReference type="Proteomes" id="UP001201262"/>
    </source>
</evidence>
<feature type="region of interest" description="Disordered" evidence="12">
    <location>
        <begin position="1"/>
        <end position="191"/>
    </location>
</feature>
<dbReference type="PANTHER" id="PTHR21738:SF0">
    <property type="entry name" value="RIBOSOMAL RNA PROCESSING PROTEIN 36 HOMOLOG"/>
    <property type="match status" value="1"/>
</dbReference>
<evidence type="ECO:0000256" key="2">
    <source>
        <dbReference type="ARBA" id="ARBA00009418"/>
    </source>
</evidence>
<comment type="subcellular location">
    <subcellularLocation>
        <location evidence="1 11">Nucleus</location>
        <location evidence="1 11">Nucleolus</location>
    </subcellularLocation>
</comment>
<evidence type="ECO:0000256" key="4">
    <source>
        <dbReference type="ARBA" id="ARBA00016695"/>
    </source>
</evidence>
<dbReference type="EMBL" id="JAJTJA010000015">
    <property type="protein sequence ID" value="KAH8689625.1"/>
    <property type="molecule type" value="Genomic_DNA"/>
</dbReference>
<feature type="compositionally biased region" description="Basic and acidic residues" evidence="12">
    <location>
        <begin position="234"/>
        <end position="265"/>
    </location>
</feature>
<gene>
    <name evidence="13" type="ORF">BGW36DRAFT_391238</name>
</gene>
<keyword evidence="7" id="KW-0175">Coiled coil</keyword>
<feature type="compositionally biased region" description="Basic and acidic residues" evidence="12">
    <location>
        <begin position="110"/>
        <end position="126"/>
    </location>
</feature>
<evidence type="ECO:0000256" key="11">
    <source>
        <dbReference type="RuleBase" id="RU368027"/>
    </source>
</evidence>
<dbReference type="PANTHER" id="PTHR21738">
    <property type="entry name" value="RIBOSOMAL RNA PROCESSING PROTEIN 36 HOMOLOG"/>
    <property type="match status" value="1"/>
</dbReference>
<keyword evidence="8 11" id="KW-0539">Nucleus</keyword>
<feature type="compositionally biased region" description="Polar residues" evidence="12">
    <location>
        <begin position="176"/>
        <end position="191"/>
    </location>
</feature>
<evidence type="ECO:0000256" key="10">
    <source>
        <dbReference type="ARBA" id="ARBA00025053"/>
    </source>
</evidence>
<comment type="caution">
    <text evidence="13">The sequence shown here is derived from an EMBL/GenBank/DDBJ whole genome shotgun (WGS) entry which is preliminary data.</text>
</comment>
<dbReference type="RefSeq" id="XP_046065979.1">
    <property type="nucleotide sequence ID" value="XM_046217577.1"/>
</dbReference>
<evidence type="ECO:0000313" key="13">
    <source>
        <dbReference type="EMBL" id="KAH8689625.1"/>
    </source>
</evidence>
<protein>
    <recommendedName>
        <fullName evidence="4 11">rRNA biogenesis protein RRP36</fullName>
    </recommendedName>
</protein>
<evidence type="ECO:0000256" key="7">
    <source>
        <dbReference type="ARBA" id="ARBA00023054"/>
    </source>
</evidence>
<evidence type="ECO:0000256" key="12">
    <source>
        <dbReference type="SAM" id="MobiDB-lite"/>
    </source>
</evidence>